<evidence type="ECO:0000256" key="2">
    <source>
        <dbReference type="SAM" id="MobiDB-lite"/>
    </source>
</evidence>
<comment type="similarity">
    <text evidence="1">Belongs to the pectinacetylesterase family. Notum subfamily.</text>
</comment>
<gene>
    <name evidence="3" type="ORF">AGLY_003144</name>
</gene>
<evidence type="ECO:0000313" key="4">
    <source>
        <dbReference type="Proteomes" id="UP000475862"/>
    </source>
</evidence>
<name>A0A6G0U2R6_APHGL</name>
<sequence>MITDRDLFGDIARAFIILLCCASRFSLVPPPLPPADKLRACTRVTVGNGKRGRQIPKRMEKKTRNSFAAKQDECTRKQDTLRQPVSTDRLNEFRNHAHKTFYSQNRLKLVLRAPIPRGLVANLNSILGCEGEGRLYVLLVISGVFLTCEPIGAQDDSSLTYRVSADRIVQDTSNYVETRSAEQKFLKKYMLSPDVTCNDGSPAGFYVRHSNYSKTWIVFLEEGWCCYDKQSCDERWSRAEYLMSSKEWPETRTVGGILSNNAVENPYWWQANHVFVPYCTSDIWSGRRAEPQHGSKFTFMGSIVIKQVIRELLTIGLANANALILSGSSAGGVGVMLNLDPIQKMLRQYSGMSVHGITDSGWFVDQRPYDFEDEGSASTSPIEAVKLGIPYWHSQIPSRCRNLYINEPSKCFIGYKIYPTLSVPLFVFQWLYDEFQLKNDVGTPVTKQQWDYIHKMGEGLRKSLLNVTSVFAPSCVSHTVLTKKYWKNIKIDSVSLPTALHCWQIETRFAKINGNGNNNNNNNNNNYSNKSRPGRANGNVNRNGGAGSHNRRPTKIDGQTPADNATKRKQNKMHRNDHRSGAMVHRKRRRHHKNHGSCRHQHIQSCTWPQCNNSCPKLQNPATGEEVDFIELLQSFGVNIPNLSSELGIDMESLIHMDQEELLNLLTQQSN</sequence>
<dbReference type="AlphaFoldDB" id="A0A6G0U2R6"/>
<dbReference type="GO" id="GO:0016787">
    <property type="term" value="F:hydrolase activity"/>
    <property type="evidence" value="ECO:0007669"/>
    <property type="project" value="InterPro"/>
</dbReference>
<feature type="compositionally biased region" description="Basic residues" evidence="2">
    <location>
        <begin position="584"/>
        <end position="598"/>
    </location>
</feature>
<protein>
    <recommendedName>
        <fullName evidence="5">Notum</fullName>
    </recommendedName>
</protein>
<evidence type="ECO:0000313" key="3">
    <source>
        <dbReference type="EMBL" id="KAE9543233.1"/>
    </source>
</evidence>
<organism evidence="3 4">
    <name type="scientific">Aphis glycines</name>
    <name type="common">Soybean aphid</name>
    <dbReference type="NCBI Taxonomy" id="307491"/>
    <lineage>
        <taxon>Eukaryota</taxon>
        <taxon>Metazoa</taxon>
        <taxon>Ecdysozoa</taxon>
        <taxon>Arthropoda</taxon>
        <taxon>Hexapoda</taxon>
        <taxon>Insecta</taxon>
        <taxon>Pterygota</taxon>
        <taxon>Neoptera</taxon>
        <taxon>Paraneoptera</taxon>
        <taxon>Hemiptera</taxon>
        <taxon>Sternorrhyncha</taxon>
        <taxon>Aphidomorpha</taxon>
        <taxon>Aphidoidea</taxon>
        <taxon>Aphididae</taxon>
        <taxon>Aphidini</taxon>
        <taxon>Aphis</taxon>
        <taxon>Aphis</taxon>
    </lineage>
</organism>
<reference evidence="3 4" key="1">
    <citation type="submission" date="2019-08" db="EMBL/GenBank/DDBJ databases">
        <title>The genome of the soybean aphid Biotype 1, its phylome, world population structure and adaptation to the North American continent.</title>
        <authorList>
            <person name="Giordano R."/>
            <person name="Donthu R.K."/>
            <person name="Hernandez A.G."/>
            <person name="Wright C.L."/>
            <person name="Zimin A.V."/>
        </authorList>
    </citation>
    <scope>NUCLEOTIDE SEQUENCE [LARGE SCALE GENOMIC DNA]</scope>
    <source>
        <tissue evidence="3">Whole aphids</tissue>
    </source>
</reference>
<evidence type="ECO:0008006" key="5">
    <source>
        <dbReference type="Google" id="ProtNLM"/>
    </source>
</evidence>
<feature type="compositionally biased region" description="Basic residues" evidence="2">
    <location>
        <begin position="567"/>
        <end position="577"/>
    </location>
</feature>
<dbReference type="InterPro" id="IPR004963">
    <property type="entry name" value="PAE/NOTUM"/>
</dbReference>
<dbReference type="EMBL" id="VYZN01000009">
    <property type="protein sequence ID" value="KAE9543233.1"/>
    <property type="molecule type" value="Genomic_DNA"/>
</dbReference>
<feature type="compositionally biased region" description="Low complexity" evidence="2">
    <location>
        <begin position="534"/>
        <end position="543"/>
    </location>
</feature>
<dbReference type="PANTHER" id="PTHR21562">
    <property type="entry name" value="NOTUM-RELATED"/>
    <property type="match status" value="1"/>
</dbReference>
<proteinExistence type="inferred from homology"/>
<keyword evidence="4" id="KW-1185">Reference proteome</keyword>
<dbReference type="Pfam" id="PF03283">
    <property type="entry name" value="PAE"/>
    <property type="match status" value="1"/>
</dbReference>
<dbReference type="OrthoDB" id="2015280at2759"/>
<comment type="caution">
    <text evidence="3">The sequence shown here is derived from an EMBL/GenBank/DDBJ whole genome shotgun (WGS) entry which is preliminary data.</text>
</comment>
<dbReference type="Proteomes" id="UP000475862">
    <property type="component" value="Unassembled WGS sequence"/>
</dbReference>
<accession>A0A6G0U2R6</accession>
<evidence type="ECO:0000256" key="1">
    <source>
        <dbReference type="ARBA" id="ARBA00010213"/>
    </source>
</evidence>
<feature type="region of interest" description="Disordered" evidence="2">
    <location>
        <begin position="512"/>
        <end position="598"/>
    </location>
</feature>
<dbReference type="PANTHER" id="PTHR21562:SF122">
    <property type="entry name" value="PALMITOLEOYL-PROTEIN CARBOXYLESTERASE NOTUM"/>
    <property type="match status" value="1"/>
</dbReference>
<feature type="compositionally biased region" description="Low complexity" evidence="2">
    <location>
        <begin position="513"/>
        <end position="526"/>
    </location>
</feature>